<keyword evidence="2" id="KW-0812">Transmembrane</keyword>
<evidence type="ECO:0000313" key="8">
    <source>
        <dbReference type="RefSeq" id="XP_025070119.1"/>
    </source>
</evidence>
<dbReference type="InterPro" id="IPR052754">
    <property type="entry name" value="NTPase_KAP_P-loop"/>
</dbReference>
<dbReference type="RefSeq" id="XP_014379649.1">
    <property type="nucleotide sequence ID" value="XM_014524163.2"/>
</dbReference>
<dbReference type="Pfam" id="PF23307">
    <property type="entry name" value="SAM_KIDINS220"/>
    <property type="match status" value="1"/>
</dbReference>
<dbReference type="GeneID" id="102372836"/>
<evidence type="ECO:0000256" key="1">
    <source>
        <dbReference type="SAM" id="MobiDB-lite"/>
    </source>
</evidence>
<keyword evidence="2" id="KW-0472">Membrane</keyword>
<dbReference type="KEGG" id="asn:102372836"/>
<dbReference type="InterPro" id="IPR057092">
    <property type="entry name" value="SAM_KIDINS220"/>
</dbReference>
<evidence type="ECO:0000259" key="3">
    <source>
        <dbReference type="Pfam" id="PF07693"/>
    </source>
</evidence>
<dbReference type="InterPro" id="IPR011646">
    <property type="entry name" value="KAP_P-loop"/>
</dbReference>
<evidence type="ECO:0000313" key="7">
    <source>
        <dbReference type="RefSeq" id="XP_025070118.1"/>
    </source>
</evidence>
<feature type="domain" description="Kinase D-interacting substrate of 220 kDa-like SAM" evidence="4">
    <location>
        <begin position="628"/>
        <end position="691"/>
    </location>
</feature>
<dbReference type="STRING" id="38654.A0A1U8DPJ5"/>
<accession>A0A1U8DPJ5</accession>
<dbReference type="PANTHER" id="PTHR22674:SF8">
    <property type="entry name" value="KAP NTPASE DOMAIN-CONTAINING PROTEIN"/>
    <property type="match status" value="1"/>
</dbReference>
<dbReference type="Pfam" id="PF07693">
    <property type="entry name" value="KAP_NTPase"/>
    <property type="match status" value="1"/>
</dbReference>
<reference evidence="6 7" key="1">
    <citation type="submission" date="2025-04" db="UniProtKB">
        <authorList>
            <consortium name="RefSeq"/>
        </authorList>
    </citation>
    <scope>IDENTIFICATION</scope>
</reference>
<name>A0A1U8DPJ5_ALLSI</name>
<feature type="transmembrane region" description="Helical" evidence="2">
    <location>
        <begin position="172"/>
        <end position="194"/>
    </location>
</feature>
<feature type="domain" description="KAP NTPase" evidence="3">
    <location>
        <begin position="13"/>
        <end position="486"/>
    </location>
</feature>
<keyword evidence="5" id="KW-1185">Reference proteome</keyword>
<evidence type="ECO:0000259" key="4">
    <source>
        <dbReference type="Pfam" id="PF23307"/>
    </source>
</evidence>
<proteinExistence type="predicted"/>
<dbReference type="RefSeq" id="XP_025070118.1">
    <property type="nucleotide sequence ID" value="XM_025214333.1"/>
</dbReference>
<dbReference type="AlphaFoldDB" id="A0A1U8DPJ5"/>
<dbReference type="eggNOG" id="KOG0502">
    <property type="taxonomic scope" value="Eukaryota"/>
</dbReference>
<dbReference type="Proteomes" id="UP000189705">
    <property type="component" value="Unplaced"/>
</dbReference>
<gene>
    <name evidence="6 7 8" type="primary">LOC102372836</name>
</gene>
<protein>
    <submittedName>
        <fullName evidence="6 7">NTPase KAP family P-loop domain-containing protein 1-like</fullName>
    </submittedName>
</protein>
<dbReference type="PANTHER" id="PTHR22674">
    <property type="entry name" value="NTPASE, KAP FAMILY P-LOOP DOMAIN-CONTAINING 1"/>
    <property type="match status" value="1"/>
</dbReference>
<evidence type="ECO:0000313" key="6">
    <source>
        <dbReference type="RefSeq" id="XP_014379649.1"/>
    </source>
</evidence>
<feature type="transmembrane region" description="Helical" evidence="2">
    <location>
        <begin position="214"/>
        <end position="234"/>
    </location>
</feature>
<sequence length="751" mass="85036">MVSPARETQSIEDVYSQSLAKALYHVPTPAIVGFYAPWGYGISQKITILRNILQEKSRKKDERDFQRTGQRQRGNSSWDLLSVLLHMILYRPVLTEQHKERRNIQHVFIHFSAWEYVGSDNLWAGLITALCDGIQKHFGLLPISVYRVMGQKCSLSDGCGDKKWICKRYLCLPVWAVGSVLAIVVVAVGFLFFVLGTPVGDTWEDMMKAILESIGIAVLGISTLAVVKPVFLVIRNIINTQKAKLEKLMNRTDLSSQLGFMSCVKREVKVITEFLKFMEIFQRRKIRVVLEITNLDRCSPSKVVGILDALNILLADDTAPFISILAVDPSIIIDCVGSSGGMAKNGYKFLNHMVTLPFSVPKMDDDTKKHLIRSIIGSQQEQEGDLQGVGIRPMDKKEANLPLTPRDSLASRSIGSLSPDESQVPLVTVSDGPWEPSNSCARKATKTLIQEALHSLLEDSMKKYMTDNFVQMQRIVNTISITVRLMVTKVSRDKVFPQMVAAWVLLANQWPCRLSWILQCLEDEEQRNSLDGCQENLLPPDMPLWEVYEKYMEEFDLIKGPMEKMLELDSDPDLFYNFIHDWFRVEDANFYLPFTVNLDSSLKRQMELQRGSRSLKWTKKARSLSKGILLAMSVDDICKEMATLGFKEDNLQIYVERVRKHDLSGRALIYSNNSEIKEVLGMSLGEWTHFSIRFFGVLPQPGSSNTAESSVLSHVRPKGLENEDMSGRLPLDTVNKSQPLLQEHLVGHEGR</sequence>
<evidence type="ECO:0000313" key="5">
    <source>
        <dbReference type="Proteomes" id="UP000189705"/>
    </source>
</evidence>
<evidence type="ECO:0000256" key="2">
    <source>
        <dbReference type="SAM" id="Phobius"/>
    </source>
</evidence>
<keyword evidence="2" id="KW-1133">Transmembrane helix</keyword>
<organism evidence="5 6">
    <name type="scientific">Alligator sinensis</name>
    <name type="common">Chinese alligator</name>
    <dbReference type="NCBI Taxonomy" id="38654"/>
    <lineage>
        <taxon>Eukaryota</taxon>
        <taxon>Metazoa</taxon>
        <taxon>Chordata</taxon>
        <taxon>Craniata</taxon>
        <taxon>Vertebrata</taxon>
        <taxon>Euteleostomi</taxon>
        <taxon>Archelosauria</taxon>
        <taxon>Archosauria</taxon>
        <taxon>Crocodylia</taxon>
        <taxon>Alligatoridae</taxon>
        <taxon>Alligatorinae</taxon>
        <taxon>Alligator</taxon>
    </lineage>
</organism>
<dbReference type="RefSeq" id="XP_025070119.1">
    <property type="nucleotide sequence ID" value="XM_025214334.1"/>
</dbReference>
<feature type="region of interest" description="Disordered" evidence="1">
    <location>
        <begin position="396"/>
        <end position="417"/>
    </location>
</feature>